<keyword evidence="1" id="KW-1133">Transmembrane helix</keyword>
<evidence type="ECO:0000256" key="1">
    <source>
        <dbReference type="SAM" id="Phobius"/>
    </source>
</evidence>
<sequence>MFPNDYIFNQLLHIAQEFHGKIIYDTFGFEADYARVFQDILEVCSTLREHLLSSAFNVQGLLHEDTSNICVLSLGGYEFIIAFYAILALGGACVPLASGVLLEETAYFMQKAKSSCMLFGVDRLPRVTQIKRYMQESANQEITFISLPNTKEHVSSKINVEIDSQIVLSPSQPALIIFTSGTTGTPKGVVLPRRRFHWKYIWGQDGNSLAYRPPHWIGGARTLLQPLLSGQRLHILPNRADPETFWKCFRENQIGCIATTPTLLRQLKDYFQQHLSQLPPQDVAEYINGVMRLKEISCSSAMIESSVWKFWRTLCKDVPVCNVYALTEAGIVTKTRPESKLKHSIGTPLPGVSIKLSEGNHGEASVLTPTIYLGDEETTEASFDNDGYFKTGDILRRVGDEYIIEGRATIDFILFYGYRIPVLELEQSLMELPYISEAFVIGAPDHEAKELPAAIVRLGVQYHSVHMSETGAPAEKQITLKRIRNDLSATLAIDKLPAILRILREGDDVPRTPSEKPIKRGLLKQFFNISDFVPLNYCEPGVEYWGNQPEQVLSQTRPWDWCGLQRDD</sequence>
<dbReference type="Pfam" id="PF13193">
    <property type="entry name" value="AMP-binding_C"/>
    <property type="match status" value="1"/>
</dbReference>
<evidence type="ECO:0000313" key="5">
    <source>
        <dbReference type="Proteomes" id="UP000258309"/>
    </source>
</evidence>
<protein>
    <submittedName>
        <fullName evidence="4">Uncharacterized protein</fullName>
    </submittedName>
</protein>
<dbReference type="EMBL" id="NCSJ02000132">
    <property type="protein sequence ID" value="RFU29333.1"/>
    <property type="molecule type" value="Genomic_DNA"/>
</dbReference>
<dbReference type="AlphaFoldDB" id="A0A3E2H8B0"/>
<accession>A0A3E2H8B0</accession>
<dbReference type="InterPro" id="IPR045851">
    <property type="entry name" value="AMP-bd_C_sf"/>
</dbReference>
<dbReference type="InterPro" id="IPR042099">
    <property type="entry name" value="ANL_N_sf"/>
</dbReference>
<name>A0A3E2H8B0_SCYLI</name>
<feature type="non-terminal residue" evidence="4">
    <location>
        <position position="1"/>
    </location>
</feature>
<dbReference type="Gene3D" id="3.30.300.30">
    <property type="match status" value="1"/>
</dbReference>
<dbReference type="PANTHER" id="PTHR24096">
    <property type="entry name" value="LONG-CHAIN-FATTY-ACID--COA LIGASE"/>
    <property type="match status" value="1"/>
</dbReference>
<dbReference type="STRING" id="5539.A0A3E2H8B0"/>
<dbReference type="OrthoDB" id="6614653at2759"/>
<comment type="caution">
    <text evidence="4">The sequence shown here is derived from an EMBL/GenBank/DDBJ whole genome shotgun (WGS) entry which is preliminary data.</text>
</comment>
<evidence type="ECO:0000259" key="3">
    <source>
        <dbReference type="Pfam" id="PF13193"/>
    </source>
</evidence>
<dbReference type="GO" id="GO:0031957">
    <property type="term" value="F:very long-chain fatty acid-CoA ligase activity"/>
    <property type="evidence" value="ECO:0007669"/>
    <property type="project" value="TreeGrafter"/>
</dbReference>
<evidence type="ECO:0000313" key="4">
    <source>
        <dbReference type="EMBL" id="RFU29333.1"/>
    </source>
</evidence>
<dbReference type="PROSITE" id="PS00455">
    <property type="entry name" value="AMP_BINDING"/>
    <property type="match status" value="1"/>
</dbReference>
<dbReference type="GO" id="GO:0006633">
    <property type="term" value="P:fatty acid biosynthetic process"/>
    <property type="evidence" value="ECO:0007669"/>
    <property type="project" value="TreeGrafter"/>
</dbReference>
<feature type="non-terminal residue" evidence="4">
    <location>
        <position position="568"/>
    </location>
</feature>
<organism evidence="4 5">
    <name type="scientific">Scytalidium lignicola</name>
    <name type="common">Hyphomycete</name>
    <dbReference type="NCBI Taxonomy" id="5539"/>
    <lineage>
        <taxon>Eukaryota</taxon>
        <taxon>Fungi</taxon>
        <taxon>Dikarya</taxon>
        <taxon>Ascomycota</taxon>
        <taxon>Pezizomycotina</taxon>
        <taxon>Leotiomycetes</taxon>
        <taxon>Leotiomycetes incertae sedis</taxon>
        <taxon>Scytalidium</taxon>
    </lineage>
</organism>
<dbReference type="Gene3D" id="3.40.50.12780">
    <property type="entry name" value="N-terminal domain of ligase-like"/>
    <property type="match status" value="1"/>
</dbReference>
<dbReference type="InterPro" id="IPR025110">
    <property type="entry name" value="AMP-bd_C"/>
</dbReference>
<dbReference type="OMA" id="GYGITEM"/>
<dbReference type="CDD" id="cd04433">
    <property type="entry name" value="AFD_class_I"/>
    <property type="match status" value="1"/>
</dbReference>
<keyword evidence="1" id="KW-0472">Membrane</keyword>
<evidence type="ECO:0000259" key="2">
    <source>
        <dbReference type="Pfam" id="PF00501"/>
    </source>
</evidence>
<feature type="transmembrane region" description="Helical" evidence="1">
    <location>
        <begin position="81"/>
        <end position="102"/>
    </location>
</feature>
<feature type="domain" description="AMP-dependent synthetase/ligase" evidence="2">
    <location>
        <begin position="59"/>
        <end position="362"/>
    </location>
</feature>
<dbReference type="Pfam" id="PF00501">
    <property type="entry name" value="AMP-binding"/>
    <property type="match status" value="1"/>
</dbReference>
<dbReference type="SUPFAM" id="SSF56801">
    <property type="entry name" value="Acetyl-CoA synthetase-like"/>
    <property type="match status" value="1"/>
</dbReference>
<reference evidence="4 5" key="1">
    <citation type="submission" date="2018-05" db="EMBL/GenBank/DDBJ databases">
        <title>Draft genome sequence of Scytalidium lignicola DSM 105466, a ubiquitous saprotrophic fungus.</title>
        <authorList>
            <person name="Buettner E."/>
            <person name="Gebauer A.M."/>
            <person name="Hofrichter M."/>
            <person name="Liers C."/>
            <person name="Kellner H."/>
        </authorList>
    </citation>
    <scope>NUCLEOTIDE SEQUENCE [LARGE SCALE GENOMIC DNA]</scope>
    <source>
        <strain evidence="4 5">DSM 105466</strain>
    </source>
</reference>
<gene>
    <name evidence="4" type="ORF">B7463_g7018</name>
</gene>
<keyword evidence="5" id="KW-1185">Reference proteome</keyword>
<dbReference type="Proteomes" id="UP000258309">
    <property type="component" value="Unassembled WGS sequence"/>
</dbReference>
<proteinExistence type="predicted"/>
<dbReference type="PANTHER" id="PTHR24096:SF267">
    <property type="entry name" value="MALONATE--COA LIGASE ACSF3, MITOCHONDRIAL"/>
    <property type="match status" value="1"/>
</dbReference>
<feature type="domain" description="AMP-binding enzyme C-terminal" evidence="3">
    <location>
        <begin position="424"/>
        <end position="515"/>
    </location>
</feature>
<dbReference type="InterPro" id="IPR000873">
    <property type="entry name" value="AMP-dep_synth/lig_dom"/>
</dbReference>
<keyword evidence="1" id="KW-0812">Transmembrane</keyword>
<dbReference type="InterPro" id="IPR020845">
    <property type="entry name" value="AMP-binding_CS"/>
</dbReference>